<feature type="compositionally biased region" description="Basic and acidic residues" evidence="1">
    <location>
        <begin position="172"/>
        <end position="192"/>
    </location>
</feature>
<feature type="region of interest" description="Disordered" evidence="1">
    <location>
        <begin position="713"/>
        <end position="738"/>
    </location>
</feature>
<feature type="compositionally biased region" description="Basic and acidic residues" evidence="1">
    <location>
        <begin position="144"/>
        <end position="161"/>
    </location>
</feature>
<feature type="compositionally biased region" description="Polar residues" evidence="1">
    <location>
        <begin position="336"/>
        <end position="350"/>
    </location>
</feature>
<feature type="compositionally biased region" description="Basic and acidic residues" evidence="1">
    <location>
        <begin position="459"/>
        <end position="482"/>
    </location>
</feature>
<name>A0A914XKG4_9BILA</name>
<dbReference type="Proteomes" id="UP000887566">
    <property type="component" value="Unplaced"/>
</dbReference>
<feature type="compositionally biased region" description="Polar residues" evidence="1">
    <location>
        <begin position="429"/>
        <end position="443"/>
    </location>
</feature>
<feature type="compositionally biased region" description="Polar residues" evidence="1">
    <location>
        <begin position="105"/>
        <end position="119"/>
    </location>
</feature>
<evidence type="ECO:0000313" key="2">
    <source>
        <dbReference type="Proteomes" id="UP000887566"/>
    </source>
</evidence>
<sequence length="875" mass="97076">MPHTHGSSSSSSPLSHQSMHQTLSFPDSGTAKPEPRMGQSRSGKQLKPQISQGSLLKQAIANRLNPHMFKQNELPKPMAVTNALDDDDRRKWERNADDTERPSSPEGSASLESVKSGNATRDEDRDSLLSNPAWYRANDGGTGVKEKNREKNRDETNERAPVHLSTKKLTKISKDGRSDTIVDEVDDKRERQPNNGRKGADLLNSANSIKANERHFSRDSIVNERFTAARQESAKNEEKIRQSGGRQRAETELNNPVFNQNASDASLHKEASFTSDKEKIYGSRGLASVTSDDHVVSENSSGVHQIDLGHNIFGGGYLSSSVLLRQPSDLADDRSSSNQQENFTQRQASLRSVRRERSRGRGPPDGLGDSSVSLPVYTSSGSGLSKAARNHDSSRSSSVIQSRDKTDQVGKSESTARDSIYHGDEFSNRSDQTGEQSAPTHSSPKSREALIIGQADYQSRNKMDEKRAADSSESLSKTDKRSPFSSNLNESRDDEQRLGDRQNVGRSTISLKKTAHSNDHRSATAVHQVQDCDSEEYDSRNVPRSEGMYAMETEESMEHLRAESRAVNNGEGGVSLASDRSRQLLGSAHELINKEWSRAQHQHWDRDENQEGFEGLEGHQHLPIDSLQSVYQEDIFGPDHFMHGDVEEYANADDLNAYFSMDQLPDSVRRAIEMDIRRGWAREADAMPTQGYMSRLHACDSRTSIDAVSLNHRPREADRPVPLPYSTNSNIPRSASGYYEPQSARFVAGYAQAEEDEDEDEEISEIPPVHQVSRADNLSEVSLGERSAEEQLRRTFLNQFIGRGGVGGRLSMESESAPKDPAPSSAAASGDQRAAIRRDSLFESKDSMESAASRESVISATSYRAEPRLSRHFNY</sequence>
<feature type="region of interest" description="Disordered" evidence="1">
    <location>
        <begin position="229"/>
        <end position="249"/>
    </location>
</feature>
<keyword evidence="2" id="KW-1185">Reference proteome</keyword>
<feature type="compositionally biased region" description="Polar residues" evidence="1">
    <location>
        <begin position="39"/>
        <end position="55"/>
    </location>
</feature>
<feature type="region of interest" description="Disordered" evidence="1">
    <location>
        <begin position="329"/>
        <end position="546"/>
    </location>
</feature>
<feature type="region of interest" description="Disordered" evidence="1">
    <location>
        <begin position="1"/>
        <end position="202"/>
    </location>
</feature>
<feature type="region of interest" description="Disordered" evidence="1">
    <location>
        <begin position="808"/>
        <end position="863"/>
    </location>
</feature>
<feature type="compositionally biased region" description="Basic and acidic residues" evidence="1">
    <location>
        <begin position="232"/>
        <end position="249"/>
    </location>
</feature>
<evidence type="ECO:0000256" key="1">
    <source>
        <dbReference type="SAM" id="MobiDB-lite"/>
    </source>
</evidence>
<organism evidence="2 3">
    <name type="scientific">Plectus sambesii</name>
    <dbReference type="NCBI Taxonomy" id="2011161"/>
    <lineage>
        <taxon>Eukaryota</taxon>
        <taxon>Metazoa</taxon>
        <taxon>Ecdysozoa</taxon>
        <taxon>Nematoda</taxon>
        <taxon>Chromadorea</taxon>
        <taxon>Plectida</taxon>
        <taxon>Plectina</taxon>
        <taxon>Plectoidea</taxon>
        <taxon>Plectidae</taxon>
        <taxon>Plectus</taxon>
    </lineage>
</organism>
<feature type="compositionally biased region" description="Low complexity" evidence="1">
    <location>
        <begin position="1"/>
        <end position="20"/>
    </location>
</feature>
<reference evidence="3" key="1">
    <citation type="submission" date="2022-11" db="UniProtKB">
        <authorList>
            <consortium name="WormBaseParasite"/>
        </authorList>
    </citation>
    <scope>IDENTIFICATION</scope>
</reference>
<feature type="compositionally biased region" description="Basic and acidic residues" evidence="1">
    <location>
        <begin position="87"/>
        <end position="103"/>
    </location>
</feature>
<dbReference type="AlphaFoldDB" id="A0A914XKG4"/>
<protein>
    <submittedName>
        <fullName evidence="3">Uncharacterized protein</fullName>
    </submittedName>
</protein>
<evidence type="ECO:0000313" key="3">
    <source>
        <dbReference type="WBParaSite" id="PSAMB.scaffold867size39939.g9553.t1"/>
    </source>
</evidence>
<proteinExistence type="predicted"/>
<feature type="region of interest" description="Disordered" evidence="1">
    <location>
        <begin position="751"/>
        <end position="787"/>
    </location>
</feature>
<feature type="compositionally biased region" description="Acidic residues" evidence="1">
    <location>
        <begin position="753"/>
        <end position="764"/>
    </location>
</feature>
<feature type="compositionally biased region" description="Basic and acidic residues" evidence="1">
    <location>
        <begin position="490"/>
        <end position="500"/>
    </location>
</feature>
<dbReference type="WBParaSite" id="PSAMB.scaffold867size39939.g9553.t1">
    <property type="protein sequence ID" value="PSAMB.scaffold867size39939.g9553.t1"/>
    <property type="gene ID" value="PSAMB.scaffold867size39939.g9553"/>
</dbReference>
<accession>A0A914XKG4</accession>
<feature type="compositionally biased region" description="Basic and acidic residues" evidence="1">
    <location>
        <begin position="402"/>
        <end position="428"/>
    </location>
</feature>
<feature type="compositionally biased region" description="Basic and acidic residues" evidence="1">
    <location>
        <begin position="834"/>
        <end position="848"/>
    </location>
</feature>
<feature type="compositionally biased region" description="Polar residues" evidence="1">
    <location>
        <begin position="370"/>
        <end position="383"/>
    </location>
</feature>